<evidence type="ECO:0000256" key="1">
    <source>
        <dbReference type="ARBA" id="ARBA00006129"/>
    </source>
</evidence>
<evidence type="ECO:0000259" key="3">
    <source>
        <dbReference type="Pfam" id="PF16861"/>
    </source>
</evidence>
<feature type="domain" description="Carbamoyltransferase C-terminal" evidence="3">
    <location>
        <begin position="355"/>
        <end position="514"/>
    </location>
</feature>
<evidence type="ECO:0000313" key="4">
    <source>
        <dbReference type="EMBL" id="MDE8644870.1"/>
    </source>
</evidence>
<dbReference type="Pfam" id="PF02543">
    <property type="entry name" value="Carbam_trans_N"/>
    <property type="match status" value="1"/>
</dbReference>
<protein>
    <submittedName>
        <fullName evidence="4">Carbamoyltransferase C-terminal domain-containing protein</fullName>
    </submittedName>
</protein>
<dbReference type="InterPro" id="IPR051338">
    <property type="entry name" value="NodU/CmcH_Carbamoyltrnsfr"/>
</dbReference>
<dbReference type="PANTHER" id="PTHR34847">
    <property type="entry name" value="NODULATION PROTEIN U"/>
    <property type="match status" value="1"/>
</dbReference>
<dbReference type="CDD" id="cd24102">
    <property type="entry name" value="ASKHA_NBD_CmcH_N"/>
    <property type="match status" value="1"/>
</dbReference>
<evidence type="ECO:0000313" key="5">
    <source>
        <dbReference type="Proteomes" id="UP001217325"/>
    </source>
</evidence>
<dbReference type="Gene3D" id="3.90.870.20">
    <property type="entry name" value="Carbamoyltransferase, C-terminal domain"/>
    <property type="match status" value="1"/>
</dbReference>
<accession>A0AAW6LLB9</accession>
<dbReference type="InterPro" id="IPR031730">
    <property type="entry name" value="Carbam_trans_C"/>
</dbReference>
<organism evidence="4 5">
    <name type="scientific">Rhodococcus qingshengii</name>
    <dbReference type="NCBI Taxonomy" id="334542"/>
    <lineage>
        <taxon>Bacteria</taxon>
        <taxon>Bacillati</taxon>
        <taxon>Actinomycetota</taxon>
        <taxon>Actinomycetes</taxon>
        <taxon>Mycobacteriales</taxon>
        <taxon>Nocardiaceae</taxon>
        <taxon>Rhodococcus</taxon>
        <taxon>Rhodococcus erythropolis group</taxon>
    </lineage>
</organism>
<dbReference type="InterPro" id="IPR003696">
    <property type="entry name" value="Carbtransf_dom"/>
</dbReference>
<dbReference type="GO" id="GO:0003824">
    <property type="term" value="F:catalytic activity"/>
    <property type="evidence" value="ECO:0007669"/>
    <property type="project" value="InterPro"/>
</dbReference>
<dbReference type="PANTHER" id="PTHR34847:SF1">
    <property type="entry name" value="NODULATION PROTEIN U"/>
    <property type="match status" value="1"/>
</dbReference>
<dbReference type="Pfam" id="PF16861">
    <property type="entry name" value="Carbam_trans_C"/>
    <property type="match status" value="1"/>
</dbReference>
<gene>
    <name evidence="4" type="ORF">PXH69_07910</name>
</gene>
<dbReference type="InterPro" id="IPR038152">
    <property type="entry name" value="Carbam_trans_C_sf"/>
</dbReference>
<sequence length="534" mass="59408">MDIVSYNPGHDGAIAHLRHGHLVSSIEAEKDSNYRYTPIAAHDLVAAFGQLEEVPDVMCTGGWWPREARPTGAPLHVGYRGITKDDITVEYRQFLGKTIPFFSSSHERSHLLCGYGMSPFPQGEPCYVLVWEGTIGAFYEIDSNLDITLISDVMNEPGDRYSSVYGLADPTFPKDAQFSRFSDAGKLMALASFSQRKKPTSEEEELMNFLLTTDHVQLNLYKKLTSSPYYNVGTDDVEFRNFTGIFSDRIFDTFYRFARENMRKGLPLIIVGGCGLNCDWNTKWRESGLFSDVFVPPVANDSGSAIGTAIDAQYHFTGNAKVEWNVYTGLPFKTDSTVASDRYDVRDVTSDEVAGMLSGGLILGWVRGKYEIGPRALGNRSILAAPFEAATRVRLNEIKQREQFRPIAPVSLEADAVQYFGCDRQSPHMLFTYQATTDALPAVTHANGTARLQTVSPKTNSDLYDLLTAFKSRTGYGVLCNTSLNYNGKGFINNFADLDNYTVEHKLDGFIVDGRAYLLRSSEHYNAYLAGANS</sequence>
<reference evidence="4" key="1">
    <citation type="submission" date="2023-02" db="EMBL/GenBank/DDBJ databases">
        <title>A novel hydrolase synthesized by Rhodococcus erythropolis HQ is responsible for the detoxification of Zearalenone.</title>
        <authorList>
            <person name="Hu J."/>
            <person name="Xu J."/>
        </authorList>
    </citation>
    <scope>NUCLEOTIDE SEQUENCE</scope>
    <source>
        <strain evidence="4">HQ</strain>
    </source>
</reference>
<dbReference type="AlphaFoldDB" id="A0AAW6LLB9"/>
<comment type="similarity">
    <text evidence="1">Belongs to the NodU/CmcH family.</text>
</comment>
<evidence type="ECO:0000259" key="2">
    <source>
        <dbReference type="Pfam" id="PF02543"/>
    </source>
</evidence>
<proteinExistence type="inferred from homology"/>
<dbReference type="Gene3D" id="3.30.420.40">
    <property type="match status" value="1"/>
</dbReference>
<comment type="caution">
    <text evidence="4">The sequence shown here is derived from an EMBL/GenBank/DDBJ whole genome shotgun (WGS) entry which is preliminary data.</text>
</comment>
<dbReference type="RefSeq" id="WP_064444611.1">
    <property type="nucleotide sequence ID" value="NZ_JAPWIP010000009.1"/>
</dbReference>
<dbReference type="Proteomes" id="UP001217325">
    <property type="component" value="Unassembled WGS sequence"/>
</dbReference>
<feature type="domain" description="Carbamoyltransferase" evidence="2">
    <location>
        <begin position="267"/>
        <end position="310"/>
    </location>
</feature>
<name>A0AAW6LLB9_RHOSG</name>
<dbReference type="EMBL" id="JARDXE010000004">
    <property type="protein sequence ID" value="MDE8644870.1"/>
    <property type="molecule type" value="Genomic_DNA"/>
</dbReference>